<sequence length="251" mass="27906">MQPTKSDSLFRKSMKFCAWSGYMAVIFYIIGGVILGGMTPPLLNAGESPEVFVAKITENQFQLQIASIFMMISFALFGSFGAGIAAQTRRFETNPVFSYVQLVFSAGGMVIALLVAFAWALMAFRPETYHPTVVMMFTDFAYFCALFSVPLFGGWCVMIALPILLAEEGREPFPRWVAYANLWAALLYVPGQLILFFKDGPFAWHGFVALWIPYIAYFAWIWIMSMALIKVANAKGNEPLDTRLSAAAVTA</sequence>
<feature type="transmembrane region" description="Helical" evidence="1">
    <location>
        <begin position="140"/>
        <end position="164"/>
    </location>
</feature>
<gene>
    <name evidence="2" type="ORF">FHP89_13585</name>
</gene>
<feature type="transmembrane region" description="Helical" evidence="1">
    <location>
        <begin position="21"/>
        <end position="43"/>
    </location>
</feature>
<protein>
    <recommendedName>
        <fullName evidence="4">DUF4386 domain-containing protein</fullName>
    </recommendedName>
</protein>
<feature type="transmembrane region" description="Helical" evidence="1">
    <location>
        <begin position="63"/>
        <end position="84"/>
    </location>
</feature>
<evidence type="ECO:0000313" key="3">
    <source>
        <dbReference type="Proteomes" id="UP000318349"/>
    </source>
</evidence>
<feature type="transmembrane region" description="Helical" evidence="1">
    <location>
        <begin position="96"/>
        <end position="120"/>
    </location>
</feature>
<evidence type="ECO:0008006" key="4">
    <source>
        <dbReference type="Google" id="ProtNLM"/>
    </source>
</evidence>
<comment type="caution">
    <text evidence="2">The sequence shown here is derived from an EMBL/GenBank/DDBJ whole genome shotgun (WGS) entry which is preliminary data.</text>
</comment>
<reference evidence="2 3" key="1">
    <citation type="submission" date="2019-07" db="EMBL/GenBank/DDBJ databases">
        <title>The pathways for chlorine oxyanion respiration interact through the shared metabolite chlorate.</title>
        <authorList>
            <person name="Barnum T.P."/>
            <person name="Cheng Y."/>
            <person name="Hill K.A."/>
            <person name="Lucas L.N."/>
            <person name="Carlson H.K."/>
            <person name="Coates J.D."/>
        </authorList>
    </citation>
    <scope>NUCLEOTIDE SEQUENCE [LARGE SCALE GENOMIC DNA]</scope>
    <source>
        <strain evidence="2 3">SFB-1</strain>
    </source>
</reference>
<feature type="transmembrane region" description="Helical" evidence="1">
    <location>
        <begin position="176"/>
        <end position="197"/>
    </location>
</feature>
<dbReference type="AlphaFoldDB" id="A0A557SD90"/>
<keyword evidence="1" id="KW-0472">Membrane</keyword>
<keyword evidence="1" id="KW-0812">Transmembrane</keyword>
<name>A0A557SD90_9RHOO</name>
<feature type="transmembrane region" description="Helical" evidence="1">
    <location>
        <begin position="203"/>
        <end position="223"/>
    </location>
</feature>
<proteinExistence type="predicted"/>
<organism evidence="2 3">
    <name type="scientific">Denitromonas halophila</name>
    <dbReference type="NCBI Taxonomy" id="1629404"/>
    <lineage>
        <taxon>Bacteria</taxon>
        <taxon>Pseudomonadati</taxon>
        <taxon>Pseudomonadota</taxon>
        <taxon>Betaproteobacteria</taxon>
        <taxon>Rhodocyclales</taxon>
        <taxon>Zoogloeaceae</taxon>
        <taxon>Denitromonas</taxon>
    </lineage>
</organism>
<keyword evidence="1" id="KW-1133">Transmembrane helix</keyword>
<accession>A0A557SD90</accession>
<evidence type="ECO:0000256" key="1">
    <source>
        <dbReference type="SAM" id="Phobius"/>
    </source>
</evidence>
<evidence type="ECO:0000313" key="2">
    <source>
        <dbReference type="EMBL" id="TVO75379.1"/>
    </source>
</evidence>
<dbReference type="Proteomes" id="UP000318349">
    <property type="component" value="Unassembled WGS sequence"/>
</dbReference>
<dbReference type="EMBL" id="VMNI01000013">
    <property type="protein sequence ID" value="TVO75379.1"/>
    <property type="molecule type" value="Genomic_DNA"/>
</dbReference>